<comment type="caution">
    <text evidence="3">The sequence shown here is derived from an EMBL/GenBank/DDBJ whole genome shotgun (WGS) entry which is preliminary data.</text>
</comment>
<dbReference type="CDD" id="cd01948">
    <property type="entry name" value="EAL"/>
    <property type="match status" value="1"/>
</dbReference>
<accession>A0A511AYW9</accession>
<proteinExistence type="predicted"/>
<dbReference type="InterPro" id="IPR001633">
    <property type="entry name" value="EAL_dom"/>
</dbReference>
<dbReference type="InterPro" id="IPR035919">
    <property type="entry name" value="EAL_sf"/>
</dbReference>
<dbReference type="CDD" id="cd01949">
    <property type="entry name" value="GGDEF"/>
    <property type="match status" value="1"/>
</dbReference>
<dbReference type="SUPFAM" id="SSF55073">
    <property type="entry name" value="Nucleotide cyclase"/>
    <property type="match status" value="1"/>
</dbReference>
<dbReference type="InterPro" id="IPR000160">
    <property type="entry name" value="GGDEF_dom"/>
</dbReference>
<dbReference type="InterPro" id="IPR050706">
    <property type="entry name" value="Cyclic-di-GMP_PDE-like"/>
</dbReference>
<sequence length="556" mass="61309">MKDNIGALLEITLEAIAIVQKDKILEANGSFFQITGQLPGQIPDLSTLLPEASAAQPDGNIHTGRLNLSRQQHIPVHFRLTPITWNGLCCSALAIKRTDNSSISSIDNKEYPLHFTDPVTGLLNRLGFKKMALDPLQSAEQNNSRIILLALNIARFQTLRDRYGHITTNDLLCQIGERLVSTLPDRSLIARSGNNEFAIVCPAPDDPEIPVSEPSSIIQTALSDSFSCAEHHFRIETHIGYCVLPLDTADPAIGLRYAERAMVLAGKTGSGSARRFEYIMETEAIERSCLEIDLQSALEKNQFSLDFQPLFCTQTGATNGVEALIRWRHPTRGVIKPIKFIPIAEESGLILPIGEWVLREACRQANTLPDHVRVAINVSALQFVDSGFKDCISRILEETQLNPERLELELTETIFLHDEAHILRTLASIRDLGVKIVMDDFGVGYCSLSYLRTFPFDCVKIDRSFIHAMTDKPHVKSIIDSILTLGRTLSMRVVAEGVETQEQFDLLREAGCPIVQGFLTGKPVPLTLLPTAIDASVMESAPAGNILCSVGNVRGV</sequence>
<dbReference type="Gene3D" id="3.30.70.270">
    <property type="match status" value="1"/>
</dbReference>
<dbReference type="SMART" id="SM00267">
    <property type="entry name" value="GGDEF"/>
    <property type="match status" value="1"/>
</dbReference>
<dbReference type="SUPFAM" id="SSF141868">
    <property type="entry name" value="EAL domain-like"/>
    <property type="match status" value="1"/>
</dbReference>
<dbReference type="InterPro" id="IPR043128">
    <property type="entry name" value="Rev_trsase/Diguanyl_cyclase"/>
</dbReference>
<keyword evidence="4" id="KW-1185">Reference proteome</keyword>
<dbReference type="PROSITE" id="PS50883">
    <property type="entry name" value="EAL"/>
    <property type="match status" value="1"/>
</dbReference>
<feature type="domain" description="EAL" evidence="1">
    <location>
        <begin position="287"/>
        <end position="537"/>
    </location>
</feature>
<dbReference type="PANTHER" id="PTHR33121">
    <property type="entry name" value="CYCLIC DI-GMP PHOSPHODIESTERASE PDEF"/>
    <property type="match status" value="1"/>
</dbReference>
<dbReference type="GO" id="GO:0071111">
    <property type="term" value="F:cyclic-guanylate-specific phosphodiesterase activity"/>
    <property type="evidence" value="ECO:0007669"/>
    <property type="project" value="InterPro"/>
</dbReference>
<dbReference type="Pfam" id="PF00563">
    <property type="entry name" value="EAL"/>
    <property type="match status" value="1"/>
</dbReference>
<gene>
    <name evidence="3" type="ORF">GWA01_02530</name>
</gene>
<reference evidence="3 4" key="1">
    <citation type="submission" date="2019-07" db="EMBL/GenBank/DDBJ databases">
        <title>Whole genome shotgun sequence of Gluconobacter wancherniae NBRC 103581.</title>
        <authorList>
            <person name="Hosoyama A."/>
            <person name="Uohara A."/>
            <person name="Ohji S."/>
            <person name="Ichikawa N."/>
        </authorList>
    </citation>
    <scope>NUCLEOTIDE SEQUENCE [LARGE SCALE GENOMIC DNA]</scope>
    <source>
        <strain evidence="3 4">NBRC 103581</strain>
    </source>
</reference>
<dbReference type="InterPro" id="IPR029787">
    <property type="entry name" value="Nucleotide_cyclase"/>
</dbReference>
<protein>
    <recommendedName>
        <fullName evidence="5">GGDEF-domain containing protein</fullName>
    </recommendedName>
</protein>
<dbReference type="SMART" id="SM00052">
    <property type="entry name" value="EAL"/>
    <property type="match status" value="1"/>
</dbReference>
<organism evidence="3 4">
    <name type="scientific">Gluconobacter wancherniae NBRC 103581</name>
    <dbReference type="NCBI Taxonomy" id="656744"/>
    <lineage>
        <taxon>Bacteria</taxon>
        <taxon>Pseudomonadati</taxon>
        <taxon>Pseudomonadota</taxon>
        <taxon>Alphaproteobacteria</taxon>
        <taxon>Acetobacterales</taxon>
        <taxon>Acetobacteraceae</taxon>
        <taxon>Gluconobacter</taxon>
    </lineage>
</organism>
<evidence type="ECO:0000259" key="2">
    <source>
        <dbReference type="PROSITE" id="PS50887"/>
    </source>
</evidence>
<evidence type="ECO:0000313" key="4">
    <source>
        <dbReference type="Proteomes" id="UP000321230"/>
    </source>
</evidence>
<dbReference type="NCBIfam" id="TIGR00254">
    <property type="entry name" value="GGDEF"/>
    <property type="match status" value="1"/>
</dbReference>
<dbReference type="EMBL" id="BJUZ01000001">
    <property type="protein sequence ID" value="GEK92483.1"/>
    <property type="molecule type" value="Genomic_DNA"/>
</dbReference>
<evidence type="ECO:0000313" key="3">
    <source>
        <dbReference type="EMBL" id="GEK92483.1"/>
    </source>
</evidence>
<name>A0A511AYW9_9PROT</name>
<dbReference type="Gene3D" id="3.20.20.450">
    <property type="entry name" value="EAL domain"/>
    <property type="match status" value="1"/>
</dbReference>
<evidence type="ECO:0000259" key="1">
    <source>
        <dbReference type="PROSITE" id="PS50883"/>
    </source>
</evidence>
<dbReference type="PANTHER" id="PTHR33121:SF70">
    <property type="entry name" value="SIGNALING PROTEIN YKOW"/>
    <property type="match status" value="1"/>
</dbReference>
<dbReference type="PROSITE" id="PS50887">
    <property type="entry name" value="GGDEF"/>
    <property type="match status" value="1"/>
</dbReference>
<dbReference type="AlphaFoldDB" id="A0A511AYW9"/>
<evidence type="ECO:0008006" key="5">
    <source>
        <dbReference type="Google" id="ProtNLM"/>
    </source>
</evidence>
<dbReference type="Pfam" id="PF00990">
    <property type="entry name" value="GGDEF"/>
    <property type="match status" value="1"/>
</dbReference>
<feature type="domain" description="GGDEF" evidence="2">
    <location>
        <begin position="144"/>
        <end position="278"/>
    </location>
</feature>
<dbReference type="Proteomes" id="UP000321230">
    <property type="component" value="Unassembled WGS sequence"/>
</dbReference>